<keyword evidence="6 7" id="KW-0819">tRNA processing</keyword>
<comment type="caution">
    <text evidence="7">Lacks conserved residue(s) required for the propagation of feature annotation.</text>
</comment>
<dbReference type="GO" id="GO:0008176">
    <property type="term" value="F:tRNA (guanine(46)-N7)-methyltransferase activity"/>
    <property type="evidence" value="ECO:0007669"/>
    <property type="project" value="UniProtKB-UniRule"/>
</dbReference>
<evidence type="ECO:0000256" key="5">
    <source>
        <dbReference type="ARBA" id="ARBA00022691"/>
    </source>
</evidence>
<dbReference type="InterPro" id="IPR029063">
    <property type="entry name" value="SAM-dependent_MTases_sf"/>
</dbReference>
<evidence type="ECO:0000313" key="8">
    <source>
        <dbReference type="EMBL" id="QDU44914.1"/>
    </source>
</evidence>
<dbReference type="EMBL" id="CP036276">
    <property type="protein sequence ID" value="QDU44914.1"/>
    <property type="molecule type" value="Genomic_DNA"/>
</dbReference>
<dbReference type="AlphaFoldDB" id="A0A517ZQZ8"/>
<accession>A0A517ZQZ8</accession>
<reference evidence="8 9" key="1">
    <citation type="submission" date="2019-02" db="EMBL/GenBank/DDBJ databases">
        <title>Deep-cultivation of Planctomycetes and their phenomic and genomic characterization uncovers novel biology.</title>
        <authorList>
            <person name="Wiegand S."/>
            <person name="Jogler M."/>
            <person name="Boedeker C."/>
            <person name="Pinto D."/>
            <person name="Vollmers J."/>
            <person name="Rivas-Marin E."/>
            <person name="Kohn T."/>
            <person name="Peeters S.H."/>
            <person name="Heuer A."/>
            <person name="Rast P."/>
            <person name="Oberbeckmann S."/>
            <person name="Bunk B."/>
            <person name="Jeske O."/>
            <person name="Meyerdierks A."/>
            <person name="Storesund J.E."/>
            <person name="Kallscheuer N."/>
            <person name="Luecker S."/>
            <person name="Lage O.M."/>
            <person name="Pohl T."/>
            <person name="Merkel B.J."/>
            <person name="Hornburger P."/>
            <person name="Mueller R.-W."/>
            <person name="Bruemmer F."/>
            <person name="Labrenz M."/>
            <person name="Spormann A.M."/>
            <person name="Op den Camp H."/>
            <person name="Overmann J."/>
            <person name="Amann R."/>
            <person name="Jetten M.S.M."/>
            <person name="Mascher T."/>
            <person name="Medema M.H."/>
            <person name="Devos D.P."/>
            <person name="Kaster A.-K."/>
            <person name="Ovreas L."/>
            <person name="Rohde M."/>
            <person name="Galperin M.Y."/>
            <person name="Jogler C."/>
        </authorList>
    </citation>
    <scope>NUCLEOTIDE SEQUENCE [LARGE SCALE GENOMIC DNA]</scope>
    <source>
        <strain evidence="8 9">Mal52</strain>
    </source>
</reference>
<dbReference type="RefSeq" id="WP_145377200.1">
    <property type="nucleotide sequence ID" value="NZ_CP036276.1"/>
</dbReference>
<dbReference type="HAMAP" id="MF_01057">
    <property type="entry name" value="tRNA_methyltr_TrmB"/>
    <property type="match status" value="1"/>
</dbReference>
<dbReference type="PANTHER" id="PTHR23417:SF14">
    <property type="entry name" value="PENTACOTRIPEPTIDE-REPEAT REGION OF PRORP DOMAIN-CONTAINING PROTEIN"/>
    <property type="match status" value="1"/>
</dbReference>
<organism evidence="8 9">
    <name type="scientific">Symmachiella dynata</name>
    <dbReference type="NCBI Taxonomy" id="2527995"/>
    <lineage>
        <taxon>Bacteria</taxon>
        <taxon>Pseudomonadati</taxon>
        <taxon>Planctomycetota</taxon>
        <taxon>Planctomycetia</taxon>
        <taxon>Planctomycetales</taxon>
        <taxon>Planctomycetaceae</taxon>
        <taxon>Symmachiella</taxon>
    </lineage>
</organism>
<name>A0A517ZQZ8_9PLAN</name>
<gene>
    <name evidence="7 8" type="primary">trmB</name>
    <name evidence="8" type="ORF">Mal52_34000</name>
</gene>
<evidence type="ECO:0000256" key="7">
    <source>
        <dbReference type="HAMAP-Rule" id="MF_01057"/>
    </source>
</evidence>
<evidence type="ECO:0000256" key="3">
    <source>
        <dbReference type="ARBA" id="ARBA00022603"/>
    </source>
</evidence>
<feature type="binding site" evidence="7">
    <location>
        <position position="149"/>
    </location>
    <ligand>
        <name>substrate</name>
    </ligand>
</feature>
<feature type="binding site" evidence="7">
    <location>
        <position position="63"/>
    </location>
    <ligand>
        <name>S-adenosyl-L-methionine</name>
        <dbReference type="ChEBI" id="CHEBI:59789"/>
    </ligand>
</feature>
<dbReference type="CDD" id="cd02440">
    <property type="entry name" value="AdoMet_MTases"/>
    <property type="match status" value="1"/>
</dbReference>
<sequence length="209" mass="24452">MALAPQIDLRPYFQILADIEGPFDWQEYFGNDHPVEVEVGAGRGLFLFNEGRRRPESNFLGIEINYREGRRAALRVAKREMSNVRFLGGDAKVVLGERIASASVAGVHVYFPDPWWKRRHKPRRVFDDFLVEHIRRILIPGGKLHFWTDVEEYFDVAVKMVDEHPAFGPRTTPPERSPENDMDYHTSFERKKRKLGLPIFRAEWCKLEE</sequence>
<dbReference type="Proteomes" id="UP000319383">
    <property type="component" value="Chromosome"/>
</dbReference>
<evidence type="ECO:0000313" key="9">
    <source>
        <dbReference type="Proteomes" id="UP000319383"/>
    </source>
</evidence>
<dbReference type="NCBIfam" id="TIGR00091">
    <property type="entry name" value="tRNA (guanosine(46)-N7)-methyltransferase TrmB"/>
    <property type="match status" value="1"/>
</dbReference>
<proteinExistence type="inferred from homology"/>
<keyword evidence="9" id="KW-1185">Reference proteome</keyword>
<dbReference type="PROSITE" id="PS51625">
    <property type="entry name" value="SAM_MT_TRMB"/>
    <property type="match status" value="1"/>
</dbReference>
<dbReference type="PANTHER" id="PTHR23417">
    <property type="entry name" value="3-DEOXY-D-MANNO-OCTULOSONIC-ACID TRANSFERASE/TRNA GUANINE-N 7 - -METHYLTRANSFERASE"/>
    <property type="match status" value="1"/>
</dbReference>
<feature type="binding site" evidence="7">
    <location>
        <position position="38"/>
    </location>
    <ligand>
        <name>S-adenosyl-L-methionine</name>
        <dbReference type="ChEBI" id="CHEBI:59789"/>
    </ligand>
</feature>
<dbReference type="InterPro" id="IPR003358">
    <property type="entry name" value="tRNA_(Gua-N-7)_MeTrfase_Trmb"/>
</dbReference>
<dbReference type="Pfam" id="PF02390">
    <property type="entry name" value="Methyltransf_4"/>
    <property type="match status" value="1"/>
</dbReference>
<feature type="binding site" evidence="7">
    <location>
        <position position="113"/>
    </location>
    <ligand>
        <name>S-adenosyl-L-methionine</name>
        <dbReference type="ChEBI" id="CHEBI:59789"/>
    </ligand>
</feature>
<keyword evidence="5 7" id="KW-0949">S-adenosyl-L-methionine</keyword>
<feature type="binding site" evidence="7">
    <location>
        <position position="90"/>
    </location>
    <ligand>
        <name>S-adenosyl-L-methionine</name>
        <dbReference type="ChEBI" id="CHEBI:59789"/>
    </ligand>
</feature>
<evidence type="ECO:0000256" key="2">
    <source>
        <dbReference type="ARBA" id="ARBA00003015"/>
    </source>
</evidence>
<dbReference type="KEGG" id="sdyn:Mal52_34000"/>
<keyword evidence="3 7" id="KW-0489">Methyltransferase</keyword>
<comment type="similarity">
    <text evidence="7">Belongs to the class I-like SAM-binding methyltransferase superfamily. TrmB family.</text>
</comment>
<evidence type="ECO:0000256" key="4">
    <source>
        <dbReference type="ARBA" id="ARBA00022679"/>
    </source>
</evidence>
<feature type="binding site" evidence="7">
    <location>
        <position position="117"/>
    </location>
    <ligand>
        <name>substrate</name>
    </ligand>
</feature>
<dbReference type="SUPFAM" id="SSF53335">
    <property type="entry name" value="S-adenosyl-L-methionine-dependent methyltransferases"/>
    <property type="match status" value="1"/>
</dbReference>
<evidence type="ECO:0000256" key="6">
    <source>
        <dbReference type="ARBA" id="ARBA00022694"/>
    </source>
</evidence>
<keyword evidence="4 7" id="KW-0808">Transferase</keyword>
<comment type="function">
    <text evidence="2 7">Catalyzes the formation of N(7)-methylguanine at position 46 (m7G46) in tRNA.</text>
</comment>
<dbReference type="InterPro" id="IPR055361">
    <property type="entry name" value="tRNA_methyltr_TrmB_bact"/>
</dbReference>
<dbReference type="GO" id="GO:0043527">
    <property type="term" value="C:tRNA methyltransferase complex"/>
    <property type="evidence" value="ECO:0007669"/>
    <property type="project" value="TreeGrafter"/>
</dbReference>
<dbReference type="EC" id="2.1.1.33" evidence="7"/>
<dbReference type="Gene3D" id="3.40.50.150">
    <property type="entry name" value="Vaccinia Virus protein VP39"/>
    <property type="match status" value="1"/>
</dbReference>
<comment type="catalytic activity">
    <reaction evidence="1 7">
        <text>guanosine(46) in tRNA + S-adenosyl-L-methionine = N(7)-methylguanosine(46) in tRNA + S-adenosyl-L-homocysteine</text>
        <dbReference type="Rhea" id="RHEA:42708"/>
        <dbReference type="Rhea" id="RHEA-COMP:10188"/>
        <dbReference type="Rhea" id="RHEA-COMP:10189"/>
        <dbReference type="ChEBI" id="CHEBI:57856"/>
        <dbReference type="ChEBI" id="CHEBI:59789"/>
        <dbReference type="ChEBI" id="CHEBI:74269"/>
        <dbReference type="ChEBI" id="CHEBI:74480"/>
        <dbReference type="EC" id="2.1.1.33"/>
    </reaction>
</comment>
<feature type="binding site" evidence="7">
    <location>
        <begin position="186"/>
        <end position="189"/>
    </location>
    <ligand>
        <name>substrate</name>
    </ligand>
</feature>
<evidence type="ECO:0000256" key="1">
    <source>
        <dbReference type="ARBA" id="ARBA00000142"/>
    </source>
</evidence>
<comment type="pathway">
    <text evidence="7">tRNA modification; N(7)-methylguanine-tRNA biosynthesis.</text>
</comment>
<dbReference type="UniPathway" id="UPA00989"/>
<protein>
    <recommendedName>
        <fullName evidence="7">tRNA (guanine-N(7)-)-methyltransferase</fullName>
        <ecNumber evidence="7">2.1.1.33</ecNumber>
    </recommendedName>
    <alternativeName>
        <fullName evidence="7">tRNA (guanine(46)-N(7))-methyltransferase</fullName>
    </alternativeName>
    <alternativeName>
        <fullName evidence="7">tRNA(m7G46)-methyltransferase</fullName>
    </alternativeName>
</protein>